<feature type="domain" description="HMG box" evidence="5">
    <location>
        <begin position="167"/>
        <end position="235"/>
    </location>
</feature>
<evidence type="ECO:0000313" key="6">
    <source>
        <dbReference type="EMBL" id="PWN46298.1"/>
    </source>
</evidence>
<dbReference type="SUPFAM" id="SSF47095">
    <property type="entry name" value="HMG-box"/>
    <property type="match status" value="1"/>
</dbReference>
<feature type="compositionally biased region" description="Low complexity" evidence="4">
    <location>
        <begin position="259"/>
        <end position="271"/>
    </location>
</feature>
<feature type="compositionally biased region" description="Basic and acidic residues" evidence="4">
    <location>
        <begin position="293"/>
        <end position="305"/>
    </location>
</feature>
<keyword evidence="1 3" id="KW-0238">DNA-binding</keyword>
<dbReference type="InterPro" id="IPR051965">
    <property type="entry name" value="ChromReg_NeuronalGeneExpr"/>
</dbReference>
<dbReference type="Pfam" id="PF00505">
    <property type="entry name" value="HMG_box"/>
    <property type="match status" value="1"/>
</dbReference>
<dbReference type="PANTHER" id="PTHR46040">
    <property type="entry name" value="HIGH MOBILITY GROUP PROTEIN 2"/>
    <property type="match status" value="1"/>
</dbReference>
<dbReference type="PANTHER" id="PTHR46040:SF3">
    <property type="entry name" value="HIGH MOBILITY GROUP PROTEIN 2"/>
    <property type="match status" value="1"/>
</dbReference>
<feature type="region of interest" description="Disordered" evidence="4">
    <location>
        <begin position="1"/>
        <end position="41"/>
    </location>
</feature>
<evidence type="ECO:0000256" key="4">
    <source>
        <dbReference type="SAM" id="MobiDB-lite"/>
    </source>
</evidence>
<feature type="region of interest" description="Disordered" evidence="4">
    <location>
        <begin position="123"/>
        <end position="174"/>
    </location>
</feature>
<dbReference type="FunCoup" id="A0A316WBH6">
    <property type="interactions" value="6"/>
</dbReference>
<dbReference type="Gene3D" id="1.10.30.10">
    <property type="entry name" value="High mobility group box domain"/>
    <property type="match status" value="1"/>
</dbReference>
<evidence type="ECO:0000256" key="2">
    <source>
        <dbReference type="ARBA" id="ARBA00023242"/>
    </source>
</evidence>
<proteinExistence type="predicted"/>
<feature type="DNA-binding region" description="HMG box" evidence="3">
    <location>
        <begin position="167"/>
        <end position="235"/>
    </location>
</feature>
<protein>
    <recommendedName>
        <fullName evidence="5">HMG box domain-containing protein</fullName>
    </recommendedName>
</protein>
<dbReference type="OrthoDB" id="1919336at2759"/>
<dbReference type="PROSITE" id="PS50118">
    <property type="entry name" value="HMG_BOX_2"/>
    <property type="match status" value="1"/>
</dbReference>
<keyword evidence="2 3" id="KW-0539">Nucleus</keyword>
<keyword evidence="7" id="KW-1185">Reference proteome</keyword>
<dbReference type="GO" id="GO:0010468">
    <property type="term" value="P:regulation of gene expression"/>
    <property type="evidence" value="ECO:0007669"/>
    <property type="project" value="TreeGrafter"/>
</dbReference>
<dbReference type="GeneID" id="37034517"/>
<dbReference type="RefSeq" id="XP_025373458.1">
    <property type="nucleotide sequence ID" value="XM_025512647.1"/>
</dbReference>
<dbReference type="SMART" id="SM00398">
    <property type="entry name" value="HMG"/>
    <property type="match status" value="1"/>
</dbReference>
<dbReference type="InParanoid" id="A0A316WBH6"/>
<feature type="region of interest" description="Disordered" evidence="4">
    <location>
        <begin position="233"/>
        <end position="312"/>
    </location>
</feature>
<evidence type="ECO:0000259" key="5">
    <source>
        <dbReference type="PROSITE" id="PS50118"/>
    </source>
</evidence>
<accession>A0A316WBH6</accession>
<name>A0A316WBH6_9BASI</name>
<evidence type="ECO:0000256" key="1">
    <source>
        <dbReference type="ARBA" id="ARBA00023125"/>
    </source>
</evidence>
<sequence>MEGYNNWALGVAPPPPHHSSHHQHHQGHPHAQHPQHGGHQNYALDAGQQEIAQARSAMIESVAHISSSLRAAATQCDSFVKIVAKHHPTSAAAAIANMGNEFLALASSAGAGALAAQTGLNASGVSGQSAAPPTTPGPGHGGRRPLSKEEKAEARKLRKANRDPKAPKRPPSAYLLFQNEVRDDMRKRHPELTYAEILSKISEAWKALTDNQRQVYHDKTVEAMARWGVEKKAHAGDTSGAPESFGAEYGTGENGYGGDDAAQAASQAVGGMDWSSVPTSALSGEQISSKKRSKEEKQAKKEARKQSKMHKV</sequence>
<dbReference type="InterPro" id="IPR036910">
    <property type="entry name" value="HMG_box_dom_sf"/>
</dbReference>
<feature type="compositionally biased region" description="Basic and acidic residues" evidence="4">
    <location>
        <begin position="146"/>
        <end position="166"/>
    </location>
</feature>
<feature type="compositionally biased region" description="Polar residues" evidence="4">
    <location>
        <begin position="276"/>
        <end position="287"/>
    </location>
</feature>
<evidence type="ECO:0000256" key="3">
    <source>
        <dbReference type="PROSITE-ProRule" id="PRU00267"/>
    </source>
</evidence>
<organism evidence="6 7">
    <name type="scientific">Ceraceosorus guamensis</name>
    <dbReference type="NCBI Taxonomy" id="1522189"/>
    <lineage>
        <taxon>Eukaryota</taxon>
        <taxon>Fungi</taxon>
        <taxon>Dikarya</taxon>
        <taxon>Basidiomycota</taxon>
        <taxon>Ustilaginomycotina</taxon>
        <taxon>Exobasidiomycetes</taxon>
        <taxon>Ceraceosorales</taxon>
        <taxon>Ceraceosoraceae</taxon>
        <taxon>Ceraceosorus</taxon>
    </lineage>
</organism>
<dbReference type="AlphaFoldDB" id="A0A316WBH6"/>
<reference evidence="6 7" key="1">
    <citation type="journal article" date="2018" name="Mol. Biol. Evol.">
        <title>Broad Genomic Sampling Reveals a Smut Pathogenic Ancestry of the Fungal Clade Ustilaginomycotina.</title>
        <authorList>
            <person name="Kijpornyongpan T."/>
            <person name="Mondo S.J."/>
            <person name="Barry K."/>
            <person name="Sandor L."/>
            <person name="Lee J."/>
            <person name="Lipzen A."/>
            <person name="Pangilinan J."/>
            <person name="LaButti K."/>
            <person name="Hainaut M."/>
            <person name="Henrissat B."/>
            <person name="Grigoriev I.V."/>
            <person name="Spatafora J.W."/>
            <person name="Aime M.C."/>
        </authorList>
    </citation>
    <scope>NUCLEOTIDE SEQUENCE [LARGE SCALE GENOMIC DNA]</scope>
    <source>
        <strain evidence="6 7">MCA 4658</strain>
    </source>
</reference>
<feature type="compositionally biased region" description="Basic residues" evidence="4">
    <location>
        <begin position="18"/>
        <end position="33"/>
    </location>
</feature>
<dbReference type="GO" id="GO:0003677">
    <property type="term" value="F:DNA binding"/>
    <property type="evidence" value="ECO:0007669"/>
    <property type="project" value="UniProtKB-UniRule"/>
</dbReference>
<dbReference type="STRING" id="1522189.A0A316WBH6"/>
<dbReference type="EMBL" id="KZ819351">
    <property type="protein sequence ID" value="PWN46298.1"/>
    <property type="molecule type" value="Genomic_DNA"/>
</dbReference>
<evidence type="ECO:0000313" key="7">
    <source>
        <dbReference type="Proteomes" id="UP000245783"/>
    </source>
</evidence>
<dbReference type="CDD" id="cd22012">
    <property type="entry name" value="HMG-box_ABF2_IXR1-like_rpt2"/>
    <property type="match status" value="1"/>
</dbReference>
<dbReference type="GO" id="GO:0005634">
    <property type="term" value="C:nucleus"/>
    <property type="evidence" value="ECO:0007669"/>
    <property type="project" value="UniProtKB-UniRule"/>
</dbReference>
<dbReference type="Proteomes" id="UP000245783">
    <property type="component" value="Unassembled WGS sequence"/>
</dbReference>
<dbReference type="InterPro" id="IPR009071">
    <property type="entry name" value="HMG_box_dom"/>
</dbReference>
<gene>
    <name evidence="6" type="ORF">IE81DRAFT_319183</name>
</gene>